<dbReference type="Pfam" id="PF07534">
    <property type="entry name" value="TLD"/>
    <property type="match status" value="1"/>
</dbReference>
<dbReference type="InterPro" id="IPR006571">
    <property type="entry name" value="TLDc_dom"/>
</dbReference>
<dbReference type="Gene3D" id="3.30.710.10">
    <property type="entry name" value="Potassium Channel Kv1.1, Chain A"/>
    <property type="match status" value="1"/>
</dbReference>
<dbReference type="InterPro" id="IPR051481">
    <property type="entry name" value="BTB-POZ/Galectin-3-binding"/>
</dbReference>
<evidence type="ECO:0000259" key="3">
    <source>
        <dbReference type="PROSITE" id="PS51886"/>
    </source>
</evidence>
<organism evidence="4 5">
    <name type="scientific">Paraglomus occultum</name>
    <dbReference type="NCBI Taxonomy" id="144539"/>
    <lineage>
        <taxon>Eukaryota</taxon>
        <taxon>Fungi</taxon>
        <taxon>Fungi incertae sedis</taxon>
        <taxon>Mucoromycota</taxon>
        <taxon>Glomeromycotina</taxon>
        <taxon>Glomeromycetes</taxon>
        <taxon>Paraglomerales</taxon>
        <taxon>Paraglomeraceae</taxon>
        <taxon>Paraglomus</taxon>
    </lineage>
</organism>
<evidence type="ECO:0000313" key="4">
    <source>
        <dbReference type="EMBL" id="CAG8496990.1"/>
    </source>
</evidence>
<dbReference type="OrthoDB" id="2436510at2759"/>
<dbReference type="AlphaFoldDB" id="A0A9N8ZIK2"/>
<proteinExistence type="predicted"/>
<comment type="caution">
    <text evidence="4">The sequence shown here is derived from an EMBL/GenBank/DDBJ whole genome shotgun (WGS) entry which is preliminary data.</text>
</comment>
<dbReference type="Gene3D" id="1.25.40.420">
    <property type="match status" value="1"/>
</dbReference>
<dbReference type="Pfam" id="PF00651">
    <property type="entry name" value="BTB"/>
    <property type="match status" value="1"/>
</dbReference>
<feature type="region of interest" description="Disordered" evidence="1">
    <location>
        <begin position="1"/>
        <end position="22"/>
    </location>
</feature>
<keyword evidence="5" id="KW-1185">Reference proteome</keyword>
<dbReference type="EMBL" id="CAJVPJ010000218">
    <property type="protein sequence ID" value="CAG8496990.1"/>
    <property type="molecule type" value="Genomic_DNA"/>
</dbReference>
<dbReference type="InterPro" id="IPR000210">
    <property type="entry name" value="BTB/POZ_dom"/>
</dbReference>
<dbReference type="SUPFAM" id="SSF54695">
    <property type="entry name" value="POZ domain"/>
    <property type="match status" value="1"/>
</dbReference>
<evidence type="ECO:0000313" key="5">
    <source>
        <dbReference type="Proteomes" id="UP000789572"/>
    </source>
</evidence>
<feature type="domain" description="BTB" evidence="2">
    <location>
        <begin position="47"/>
        <end position="118"/>
    </location>
</feature>
<protein>
    <submittedName>
        <fullName evidence="4">6575_t:CDS:1</fullName>
    </submittedName>
</protein>
<evidence type="ECO:0000259" key="2">
    <source>
        <dbReference type="PROSITE" id="PS50097"/>
    </source>
</evidence>
<name>A0A9N8ZIK2_9GLOM</name>
<dbReference type="PANTHER" id="PTHR24410">
    <property type="entry name" value="HL07962P-RELATED"/>
    <property type="match status" value="1"/>
</dbReference>
<dbReference type="PROSITE" id="PS50097">
    <property type="entry name" value="BTB"/>
    <property type="match status" value="1"/>
</dbReference>
<feature type="domain" description="TLDc" evidence="3">
    <location>
        <begin position="302"/>
        <end position="471"/>
    </location>
</feature>
<dbReference type="Proteomes" id="UP000789572">
    <property type="component" value="Unassembled WGS sequence"/>
</dbReference>
<accession>A0A9N8ZIK2</accession>
<dbReference type="InterPro" id="IPR011333">
    <property type="entry name" value="SKP1/BTB/POZ_sf"/>
</dbReference>
<dbReference type="PROSITE" id="PS51886">
    <property type="entry name" value="TLDC"/>
    <property type="match status" value="1"/>
</dbReference>
<sequence>MSKGGGGEIHLPNPRKSDMYPTVASASDEARQKFLDDTVSFFKDLKSDVEIKVGEGSETETFHINSTILKIRSPYFKAALSNRWNHTTPITLYEPTISPFVFTILYKYICEGVVDSLKDVEPECLLKIMQAADRLLLPQLVKIVELHVVRKHCQWLKDRLNILPEMFKYSGWVYIQAFYINHISQNPEKFFGSQNFTSMDVKIIESVINSNELAMDEINVWDNLIKWGEKQPGGLDGVKKTLESLTPLIRFVSIPANSFYEKVKPHKRFIPEDLYEEALWAYILNKPKQHLQNPRATRIDSNFITPHHAVLLSDWVDGKAPDTYSTRQLPYDFELLVRGSRDGFDGNTFYSKCKTVAKTIIIIKVRDSDELIGGYNPSSWQTDYSNKDSFIFSIKDWRILDDVVISRVRPTSTSQAVTWRRNGLNFGDGDLALTNPYNNVNAGQTRPKNYDIKIRDGEVFTVEEYEVFALKGQRC</sequence>
<dbReference type="PANTHER" id="PTHR24410:SF23">
    <property type="entry name" value="BTB DOMAIN-CONTAINING PROTEIN-RELATED"/>
    <property type="match status" value="1"/>
</dbReference>
<gene>
    <name evidence="4" type="ORF">POCULU_LOCUS2373</name>
</gene>
<reference evidence="4" key="1">
    <citation type="submission" date="2021-06" db="EMBL/GenBank/DDBJ databases">
        <authorList>
            <person name="Kallberg Y."/>
            <person name="Tangrot J."/>
            <person name="Rosling A."/>
        </authorList>
    </citation>
    <scope>NUCLEOTIDE SEQUENCE</scope>
    <source>
        <strain evidence="4">IA702</strain>
    </source>
</reference>
<dbReference type="SMART" id="SM00225">
    <property type="entry name" value="BTB"/>
    <property type="match status" value="1"/>
</dbReference>
<evidence type="ECO:0000256" key="1">
    <source>
        <dbReference type="SAM" id="MobiDB-lite"/>
    </source>
</evidence>